<feature type="region of interest" description="Disordered" evidence="1">
    <location>
        <begin position="1"/>
        <end position="37"/>
    </location>
</feature>
<evidence type="ECO:0000256" key="1">
    <source>
        <dbReference type="SAM" id="MobiDB-lite"/>
    </source>
</evidence>
<reference evidence="3" key="1">
    <citation type="submission" date="2022-07" db="EMBL/GenBank/DDBJ databases">
        <title>The genome of Lyophyllum shimeji provides insight into the initial evolution of ectomycorrhizal fungal genome.</title>
        <authorList>
            <person name="Kobayashi Y."/>
            <person name="Shibata T."/>
            <person name="Hirakawa H."/>
            <person name="Shigenobu S."/>
            <person name="Nishiyama T."/>
            <person name="Yamada A."/>
            <person name="Hasebe M."/>
            <person name="Kawaguchi M."/>
        </authorList>
    </citation>
    <scope>NUCLEOTIDE SEQUENCE</scope>
    <source>
        <strain evidence="3">AT787</strain>
    </source>
</reference>
<evidence type="ECO:0000259" key="2">
    <source>
        <dbReference type="Pfam" id="PF13649"/>
    </source>
</evidence>
<feature type="region of interest" description="Disordered" evidence="1">
    <location>
        <begin position="661"/>
        <end position="715"/>
    </location>
</feature>
<feature type="compositionally biased region" description="Basic and acidic residues" evidence="1">
    <location>
        <begin position="177"/>
        <end position="189"/>
    </location>
</feature>
<feature type="compositionally biased region" description="Low complexity" evidence="1">
    <location>
        <begin position="143"/>
        <end position="176"/>
    </location>
</feature>
<feature type="region of interest" description="Disordered" evidence="1">
    <location>
        <begin position="838"/>
        <end position="895"/>
    </location>
</feature>
<feature type="compositionally biased region" description="Basic and acidic residues" evidence="1">
    <location>
        <begin position="554"/>
        <end position="568"/>
    </location>
</feature>
<dbReference type="Gene3D" id="3.40.50.150">
    <property type="entry name" value="Vaccinia Virus protein VP39"/>
    <property type="match status" value="1"/>
</dbReference>
<feature type="compositionally biased region" description="Acidic residues" evidence="1">
    <location>
        <begin position="840"/>
        <end position="850"/>
    </location>
</feature>
<feature type="compositionally biased region" description="Polar residues" evidence="1">
    <location>
        <begin position="667"/>
        <end position="677"/>
    </location>
</feature>
<dbReference type="GO" id="GO:0032259">
    <property type="term" value="P:methylation"/>
    <property type="evidence" value="ECO:0007669"/>
    <property type="project" value="UniProtKB-KW"/>
</dbReference>
<feature type="region of interest" description="Disordered" evidence="1">
    <location>
        <begin position="86"/>
        <end position="209"/>
    </location>
</feature>
<feature type="compositionally biased region" description="Polar residues" evidence="1">
    <location>
        <begin position="700"/>
        <end position="710"/>
    </location>
</feature>
<dbReference type="SUPFAM" id="SSF53335">
    <property type="entry name" value="S-adenosyl-L-methionine-dependent methyltransferases"/>
    <property type="match status" value="1"/>
</dbReference>
<feature type="region of interest" description="Disordered" evidence="1">
    <location>
        <begin position="584"/>
        <end position="613"/>
    </location>
</feature>
<dbReference type="OrthoDB" id="2013972at2759"/>
<name>A0A9P3UQ43_LYOSH</name>
<feature type="domain" description="Methyltransferase" evidence="2">
    <location>
        <begin position="268"/>
        <end position="361"/>
    </location>
</feature>
<dbReference type="GO" id="GO:0008168">
    <property type="term" value="F:methyltransferase activity"/>
    <property type="evidence" value="ECO:0007669"/>
    <property type="project" value="UniProtKB-KW"/>
</dbReference>
<feature type="compositionally biased region" description="Basic and acidic residues" evidence="1">
    <location>
        <begin position="884"/>
        <end position="895"/>
    </location>
</feature>
<dbReference type="AlphaFoldDB" id="A0A9P3UQ43"/>
<dbReference type="Proteomes" id="UP001063166">
    <property type="component" value="Unassembled WGS sequence"/>
</dbReference>
<evidence type="ECO:0000313" key="3">
    <source>
        <dbReference type="EMBL" id="GLB43494.1"/>
    </source>
</evidence>
<dbReference type="Pfam" id="PF13649">
    <property type="entry name" value="Methyltransf_25"/>
    <property type="match status" value="1"/>
</dbReference>
<feature type="compositionally biased region" description="Basic residues" evidence="1">
    <location>
        <begin position="115"/>
        <end position="125"/>
    </location>
</feature>
<dbReference type="InterPro" id="IPR029063">
    <property type="entry name" value="SAM-dependent_MTases_sf"/>
</dbReference>
<proteinExistence type="predicted"/>
<dbReference type="EMBL" id="BRPK01000014">
    <property type="protein sequence ID" value="GLB43494.1"/>
    <property type="molecule type" value="Genomic_DNA"/>
</dbReference>
<feature type="region of interest" description="Disordered" evidence="1">
    <location>
        <begin position="543"/>
        <end position="572"/>
    </location>
</feature>
<dbReference type="CDD" id="cd02440">
    <property type="entry name" value="AdoMet_MTases"/>
    <property type="match status" value="1"/>
</dbReference>
<feature type="compositionally biased region" description="Low complexity" evidence="1">
    <location>
        <begin position="689"/>
        <end position="699"/>
    </location>
</feature>
<keyword evidence="3" id="KW-0808">Transferase</keyword>
<dbReference type="InterPro" id="IPR041698">
    <property type="entry name" value="Methyltransf_25"/>
</dbReference>
<evidence type="ECO:0000313" key="4">
    <source>
        <dbReference type="Proteomes" id="UP001063166"/>
    </source>
</evidence>
<protein>
    <submittedName>
        <fullName evidence="3">UbiE/COQ5 methyltransferase family protein</fullName>
    </submittedName>
</protein>
<keyword evidence="3" id="KW-0489">Methyltransferase</keyword>
<organism evidence="3 4">
    <name type="scientific">Lyophyllum shimeji</name>
    <name type="common">Hon-shimeji</name>
    <name type="synonym">Tricholoma shimeji</name>
    <dbReference type="NCBI Taxonomy" id="47721"/>
    <lineage>
        <taxon>Eukaryota</taxon>
        <taxon>Fungi</taxon>
        <taxon>Dikarya</taxon>
        <taxon>Basidiomycota</taxon>
        <taxon>Agaricomycotina</taxon>
        <taxon>Agaricomycetes</taxon>
        <taxon>Agaricomycetidae</taxon>
        <taxon>Agaricales</taxon>
        <taxon>Tricholomatineae</taxon>
        <taxon>Lyophyllaceae</taxon>
        <taxon>Lyophyllum</taxon>
    </lineage>
</organism>
<gene>
    <name evidence="3" type="ORF">LshimejAT787_1400060</name>
</gene>
<feature type="compositionally biased region" description="Polar residues" evidence="1">
    <location>
        <begin position="595"/>
        <end position="607"/>
    </location>
</feature>
<keyword evidence="4" id="KW-1185">Reference proteome</keyword>
<sequence>MASITRPVSLIQPSPTSPVDHLLPVRQSLSPPGPGHYTLRRFSYISERPPEEERAPSRRHSLLRAPSFTSMGFGFKEKAVPSAAVQPVSPMMSTPSSAFRSKERPTSSHGLFSMHKPKGMKKKRSLASLLSEPAAVEADQTPSRSSRTHSSSDAASSFHLAPPAASSSSAAKAKALRATEQDLRKEEYRQLQLQPPKPKSPSVKAKKTVWSKRHNMKVHTLQSQAVYMQAYDPVLLENDRYFDLLLRQLNPLENPSFHDYGRKVPFYVLDLGCGSGHWILEAATYWNQSSITGLDMVDILIPEARNHDNIHFVQGNFLRCPWPFPDKSFDLVRMANLSLCIPYDKWEPLLAEVHRVLTIDGRLELIDDQIFFPYRPQPASRPASLCLPTFDPPILDKGCSFFQTDDDGEEEENDAASVKSQSTLIGDGDTLAPLQKIGKALSISNPDASNSPMLTLQALDDLKTPNSAATIKPADVPRPSEWTLEANACRDLEIVFENMLLKKYRVHARPSKFIPDVMQHVFGNGEKLRTYHLKLAPKGAAVEYGSTSGMGSSEGHEREEQPGSESKKVNHGIAKSWLKSDVDKEEKKRLRKLNKASTPTMDSSFLSPDTRIPEGLNAKAAGRLGIREHTIPKAVSRIPENVSAKAAHRLGIPMVGELKTEEPAKSGSPTPQTNANKSAAPSPTPPLTPTAATGPPVTARASQDSTTGSAAESRLSAKAAHRLGISYSALTEAAASAKESSRRPQSSSSTLVNFTAPFQSPGLIVEPSTFIPLSPTELEMHACKYVHTLIGCKPALAEYVSSFLDENGNRIESEEDFDNAMWDYECFRRRRFNWPSEIPDSWETDPDTDAPETAPTTRSGDTPKPATFRNSIIADSSLAPNDASESRAHRHDDLTHVRTLRVYEAVKRGDYTLSTLPFPRSPPPSPPR</sequence>
<comment type="caution">
    <text evidence="3">The sequence shown here is derived from an EMBL/GenBank/DDBJ whole genome shotgun (WGS) entry which is preliminary data.</text>
</comment>
<accession>A0A9P3UQ43</accession>